<feature type="non-terminal residue" evidence="1">
    <location>
        <position position="606"/>
    </location>
</feature>
<evidence type="ECO:0000313" key="1">
    <source>
        <dbReference type="EMBL" id="KAB1155620.1"/>
    </source>
</evidence>
<sequence length="606" mass="65078">MKSLYSFIVLFLGSSLLLIGQSITSNVIGNGGGTLDNGTTILDFTIGELMINTLTNNSVNLAQGFQQGKSSSPTIELKISSEGVTVITTIIYRNTATLGLDPGYDVGNFNGASFDIYTHLVDGSSTSNFTYQALPNSNYDAMVIPIGLKANAGKEVVFSIKKTNLPANLEIFIEDKELKNYVLLDETTNYTVSLDNAQDGIGRFYLHTRQNQLIWNGNTNSNWLETTNWKNNSVPINTSDVLIENTINNPKIEANTNVSINNLRINNSSILDVQSGGSITITSDLENNGNFTMTSTSTNSSTLIVKGTSNGQVTYERGGLKANVWSIVSAPVAGQSIKEFAENAANDIRINTSVTPNRYAIAYYDDSKPAGSKWVYYTTDDLATNTLTFEKGRSYAVSRLTNGSVTFTGTIETTDVAKSIVASEWNAIGNPYTAFLPINENAGTNFINSNVSKFNLVNVGVYVWDNAQAKYVGKSLITGESSLAPGQGFFVKAAAGVSNVTFNQSQRKVQPLTGGNFSKGGVVVPSIQLLATSKGVTIDTNIKYFENATEGLDPGYDLGNYARASFDVFTRFVGNDKGEDFTIQSLPVESIDSTVLPIGLSATAGA</sequence>
<reference evidence="1 2" key="1">
    <citation type="submission" date="2019-09" db="EMBL/GenBank/DDBJ databases">
        <authorList>
            <person name="Cao W.R."/>
        </authorList>
    </citation>
    <scope>NUCLEOTIDE SEQUENCE [LARGE SCALE GENOMIC DNA]</scope>
    <source>
        <strain evidence="2">a4</strain>
    </source>
</reference>
<accession>A0A7J5ADK2</accession>
<keyword evidence="2" id="KW-1185">Reference proteome</keyword>
<proteinExistence type="predicted"/>
<dbReference type="EMBL" id="WAAU01000023">
    <property type="protein sequence ID" value="KAB1155620.1"/>
    <property type="molecule type" value="Genomic_DNA"/>
</dbReference>
<evidence type="ECO:0000313" key="2">
    <source>
        <dbReference type="Proteomes" id="UP000467305"/>
    </source>
</evidence>
<dbReference type="AlphaFoldDB" id="A0A7J5ADK2"/>
<organism evidence="1 2">
    <name type="scientific">Tenacibaculum aiptasiae</name>
    <dbReference type="NCBI Taxonomy" id="426481"/>
    <lineage>
        <taxon>Bacteria</taxon>
        <taxon>Pseudomonadati</taxon>
        <taxon>Bacteroidota</taxon>
        <taxon>Flavobacteriia</taxon>
        <taxon>Flavobacteriales</taxon>
        <taxon>Flavobacteriaceae</taxon>
        <taxon>Tenacibaculum</taxon>
    </lineage>
</organism>
<gene>
    <name evidence="1" type="ORF">F7018_11635</name>
</gene>
<comment type="caution">
    <text evidence="1">The sequence shown here is derived from an EMBL/GenBank/DDBJ whole genome shotgun (WGS) entry which is preliminary data.</text>
</comment>
<protein>
    <submittedName>
        <fullName evidence="1">Uncharacterized protein</fullName>
    </submittedName>
</protein>
<dbReference type="Proteomes" id="UP000467305">
    <property type="component" value="Unassembled WGS sequence"/>
</dbReference>
<name>A0A7J5ADK2_9FLAO</name>